<name>A0AAN8KZW2_9TELE</name>
<keyword evidence="5" id="KW-1185">Reference proteome</keyword>
<dbReference type="Gene3D" id="3.40.50.20">
    <property type="match status" value="1"/>
</dbReference>
<keyword evidence="1" id="KW-0547">Nucleotide-binding</keyword>
<organism evidence="4 5">
    <name type="scientific">Coregonus suidteri</name>
    <dbReference type="NCBI Taxonomy" id="861788"/>
    <lineage>
        <taxon>Eukaryota</taxon>
        <taxon>Metazoa</taxon>
        <taxon>Chordata</taxon>
        <taxon>Craniata</taxon>
        <taxon>Vertebrata</taxon>
        <taxon>Euteleostomi</taxon>
        <taxon>Actinopterygii</taxon>
        <taxon>Neopterygii</taxon>
        <taxon>Teleostei</taxon>
        <taxon>Protacanthopterygii</taxon>
        <taxon>Salmoniformes</taxon>
        <taxon>Salmonidae</taxon>
        <taxon>Coregoninae</taxon>
        <taxon>Coregonus</taxon>
    </lineage>
</organism>
<reference evidence="4 5" key="1">
    <citation type="submission" date="2021-04" db="EMBL/GenBank/DDBJ databases">
        <authorList>
            <person name="De Guttry C."/>
            <person name="Zahm M."/>
            <person name="Klopp C."/>
            <person name="Cabau C."/>
            <person name="Louis A."/>
            <person name="Berthelot C."/>
            <person name="Parey E."/>
            <person name="Roest Crollius H."/>
            <person name="Montfort J."/>
            <person name="Robinson-Rechavi M."/>
            <person name="Bucao C."/>
            <person name="Bouchez O."/>
            <person name="Gislard M."/>
            <person name="Lluch J."/>
            <person name="Milhes M."/>
            <person name="Lampietro C."/>
            <person name="Lopez Roques C."/>
            <person name="Donnadieu C."/>
            <person name="Braasch I."/>
            <person name="Desvignes T."/>
            <person name="Postlethwait J."/>
            <person name="Bobe J."/>
            <person name="Wedekind C."/>
            <person name="Guiguen Y."/>
        </authorList>
    </citation>
    <scope>NUCLEOTIDE SEQUENCE [LARGE SCALE GENOMIC DNA]</scope>
    <source>
        <strain evidence="4">Cs_M1</strain>
        <tissue evidence="4">Blood</tissue>
    </source>
</reference>
<protein>
    <recommendedName>
        <fullName evidence="3">ATP-grasp domain-containing protein</fullName>
    </recommendedName>
</protein>
<dbReference type="Pfam" id="PF13535">
    <property type="entry name" value="ATP-grasp_4"/>
    <property type="match status" value="1"/>
</dbReference>
<dbReference type="InterPro" id="IPR011761">
    <property type="entry name" value="ATP-grasp"/>
</dbReference>
<feature type="region of interest" description="Disordered" evidence="2">
    <location>
        <begin position="777"/>
        <end position="808"/>
    </location>
</feature>
<gene>
    <name evidence="4" type="ORF">J4Q44_G00313740</name>
</gene>
<dbReference type="GO" id="GO:0047730">
    <property type="term" value="F:carnosine synthase activity"/>
    <property type="evidence" value="ECO:0007669"/>
    <property type="project" value="InterPro"/>
</dbReference>
<dbReference type="PROSITE" id="PS50975">
    <property type="entry name" value="ATP_GRASP"/>
    <property type="match status" value="1"/>
</dbReference>
<sequence>MDSWRLRQATRYLIIYLSGQSPKFTVSPTVPPATAIVSPSSSQRTTQQGQASLWLGTSHRVCLVSALPGLQLAEEFVRQSGLPLLEATQYNSQETLHLRATHLLEHHLPPRLIVHSQEVSSEQGCHLVTADTMLSLSSLPSTVVPSLPSSPGGCATGGPRARSSSQEVALFQTLQEALREIDLPETQELPQGMSHSEMCVCVLGSPLPYLSLLLEAGQRSPGDALLCLCPSWLSRSSSSLLVHKAVTFDLGGRTFLSNFNPPRRVTYFLSCDPWAEEEMTRETDCPSGGSGALGRFWGNVLTTRVLLQKAKIHCPPTLALLFPPGQMGLEEGRTGGVEVVHLEMGAEEGMNSVRNKVDSFLESENMRGSERVVLRNSRDEVWAKVSYLLPQLLPGEAVLLEAYCSPLKPGPRVEDRTWEQYNDCRPQVTDLSFRLCAIVTRSPLDLPLLYKLVCRVGLSNDPLSHSHSLSQSLETTLLECGFTDPTMAKSFCRLALDTALSCLCVVMETESSMSAEQRGGAGAQTDMIGVDLLFTMDGSIIRPVILGLHPSLCLHSSFQERGMGMEGCDSGIEGWSRGTLLLTPLTRSQYYLMQGKTVLVVGAGGHSKKFIWKAAKQYKLKILLVDSDPAHFASQLVDHFLSLPDLPDHRRDDQHCSRICDWLLSSSLRPDGCVCFWDECVVLTSLVCDRLRLRGPPPEAIRIAKEKSRTHRHLLGLLKSTGTNLISVEQPSGQPDSLVEFREDERRGRQQNGMVNGMVNMEGDSMRAMADFDRGDLFNEAMGKPDTTASTSSSTSPSSSSSHSFGTFRPSAPLLSPSPSSYAVPCIHVESTLDLEKAASVGVVRFPAVMKLEYGAGAVGVRKVGSLEESLAHFERIGGDLREETDYPGIGLGWGNAMILMEYVGGTEHDVDVVLFEGRLEGAFVSDNGPTRTPAFTETAAQMPSGLAPDKRAQLIRAAHHACLGCGLRDGVFNVELKMTEVGPRLIEINARMGGFYLCDWIRQLYGVDLLMAAFMVSCGVRPCLPSATALPARGHFAGVMVVVSRHLQALRTTASPERLRGLHKEGALWLNELAEEDELISGEYEEPFCNVGVRDAHNAANARQRLLALCQGLGLHCPPRYDLGYFLSHFN</sequence>
<evidence type="ECO:0000256" key="2">
    <source>
        <dbReference type="SAM" id="MobiDB-lite"/>
    </source>
</evidence>
<dbReference type="PANTHER" id="PTHR48066">
    <property type="entry name" value="CARNOSINE SYNTHASE 1"/>
    <property type="match status" value="1"/>
</dbReference>
<dbReference type="SUPFAM" id="SSF56059">
    <property type="entry name" value="Glutathione synthetase ATP-binding domain-like"/>
    <property type="match status" value="1"/>
</dbReference>
<proteinExistence type="predicted"/>
<dbReference type="FunFam" id="3.30.470.20:FF:000040">
    <property type="entry name" value="Carnosine synthase 1"/>
    <property type="match status" value="1"/>
</dbReference>
<dbReference type="GO" id="GO:0046872">
    <property type="term" value="F:metal ion binding"/>
    <property type="evidence" value="ECO:0007669"/>
    <property type="project" value="InterPro"/>
</dbReference>
<comment type="caution">
    <text evidence="4">The sequence shown here is derived from an EMBL/GenBank/DDBJ whole genome shotgun (WGS) entry which is preliminary data.</text>
</comment>
<dbReference type="PANTHER" id="PTHR48066:SF1">
    <property type="entry name" value="CARNOSINE SYNTHASE 1"/>
    <property type="match status" value="1"/>
</dbReference>
<accession>A0AAN8KZW2</accession>
<dbReference type="Proteomes" id="UP001356427">
    <property type="component" value="Unassembled WGS sequence"/>
</dbReference>
<dbReference type="Gene3D" id="3.30.470.20">
    <property type="entry name" value="ATP-grasp fold, B domain"/>
    <property type="match status" value="1"/>
</dbReference>
<dbReference type="GO" id="GO:0035499">
    <property type="term" value="P:carnosine biosynthetic process"/>
    <property type="evidence" value="ECO:0007669"/>
    <property type="project" value="InterPro"/>
</dbReference>
<evidence type="ECO:0000259" key="3">
    <source>
        <dbReference type="PROSITE" id="PS50975"/>
    </source>
</evidence>
<dbReference type="EMBL" id="JAGTTL010000030">
    <property type="protein sequence ID" value="KAK6298319.1"/>
    <property type="molecule type" value="Genomic_DNA"/>
</dbReference>
<feature type="compositionally biased region" description="Low complexity" evidence="2">
    <location>
        <begin position="787"/>
        <end position="808"/>
    </location>
</feature>
<dbReference type="GO" id="GO:0005524">
    <property type="term" value="F:ATP binding"/>
    <property type="evidence" value="ECO:0007669"/>
    <property type="project" value="UniProtKB-UniRule"/>
</dbReference>
<dbReference type="GO" id="GO:0016887">
    <property type="term" value="F:ATP hydrolysis activity"/>
    <property type="evidence" value="ECO:0007669"/>
    <property type="project" value="InterPro"/>
</dbReference>
<dbReference type="AlphaFoldDB" id="A0AAN8KZW2"/>
<dbReference type="InterPro" id="IPR031046">
    <property type="entry name" value="CARNS1"/>
</dbReference>
<keyword evidence="1" id="KW-0067">ATP-binding</keyword>
<evidence type="ECO:0000313" key="4">
    <source>
        <dbReference type="EMBL" id="KAK6298319.1"/>
    </source>
</evidence>
<evidence type="ECO:0000313" key="5">
    <source>
        <dbReference type="Proteomes" id="UP001356427"/>
    </source>
</evidence>
<feature type="compositionally biased region" description="Basic and acidic residues" evidence="2">
    <location>
        <begin position="739"/>
        <end position="748"/>
    </location>
</feature>
<feature type="domain" description="ATP-grasp" evidence="3">
    <location>
        <begin position="816"/>
        <end position="1019"/>
    </location>
</feature>
<feature type="region of interest" description="Disordered" evidence="2">
    <location>
        <begin position="729"/>
        <end position="757"/>
    </location>
</feature>
<evidence type="ECO:0000256" key="1">
    <source>
        <dbReference type="PROSITE-ProRule" id="PRU00409"/>
    </source>
</evidence>